<accession>A0A927MYD9</accession>
<reference evidence="2" key="1">
    <citation type="submission" date="2020-10" db="EMBL/GenBank/DDBJ databases">
        <title>Sequencing the genomes of 1000 actinobacteria strains.</title>
        <authorList>
            <person name="Klenk H.-P."/>
        </authorList>
    </citation>
    <scope>NUCLEOTIDE SEQUENCE</scope>
    <source>
        <strain evidence="2">DSM 45354</strain>
    </source>
</reference>
<proteinExistence type="predicted"/>
<dbReference type="Proteomes" id="UP000638648">
    <property type="component" value="Unassembled WGS sequence"/>
</dbReference>
<evidence type="ECO:0000313" key="3">
    <source>
        <dbReference type="Proteomes" id="UP000638648"/>
    </source>
</evidence>
<dbReference type="AlphaFoldDB" id="A0A927MYD9"/>
<sequence length="181" mass="20069">MLQQTSANTPEDGSLPAGIDWTHWRTEGERRRAEVQHLELVRSVFRRPLELWLVTDRAVALDEAGFTVQVSNFCARSPTPGNLMLPTRRRVLAYVMPCPAAAGEHHITSPDLSTWKSTTFKATLAHPGTAAGHHRSVPVSPQLRGVGRVISDQRTHSQPDSHPNHAKRADDLPKIHIYAGQ</sequence>
<keyword evidence="3" id="KW-1185">Reference proteome</keyword>
<comment type="caution">
    <text evidence="2">The sequence shown here is derived from an EMBL/GenBank/DDBJ whole genome shotgun (WGS) entry which is preliminary data.</text>
</comment>
<feature type="region of interest" description="Disordered" evidence="1">
    <location>
        <begin position="153"/>
        <end position="173"/>
    </location>
</feature>
<gene>
    <name evidence="2" type="ORF">HEB94_005707</name>
</gene>
<name>A0A927MYD9_9ACTN</name>
<protein>
    <submittedName>
        <fullName evidence="2">Uncharacterized protein</fullName>
    </submittedName>
</protein>
<dbReference type="EMBL" id="JADBEM010000001">
    <property type="protein sequence ID" value="MBE1608859.1"/>
    <property type="molecule type" value="Genomic_DNA"/>
</dbReference>
<evidence type="ECO:0000313" key="2">
    <source>
        <dbReference type="EMBL" id="MBE1608859.1"/>
    </source>
</evidence>
<organism evidence="2 3">
    <name type="scientific">Actinopolymorpha pittospori</name>
    <dbReference type="NCBI Taxonomy" id="648752"/>
    <lineage>
        <taxon>Bacteria</taxon>
        <taxon>Bacillati</taxon>
        <taxon>Actinomycetota</taxon>
        <taxon>Actinomycetes</taxon>
        <taxon>Propionibacteriales</taxon>
        <taxon>Actinopolymorphaceae</taxon>
        <taxon>Actinopolymorpha</taxon>
    </lineage>
</organism>
<evidence type="ECO:0000256" key="1">
    <source>
        <dbReference type="SAM" id="MobiDB-lite"/>
    </source>
</evidence>